<proteinExistence type="inferred from homology"/>
<dbReference type="PANTHER" id="PTHR10811">
    <property type="entry name" value="FRINGE-RELATED"/>
    <property type="match status" value="1"/>
</dbReference>
<evidence type="ECO:0000256" key="3">
    <source>
        <dbReference type="ARBA" id="ARBA00022676"/>
    </source>
</evidence>
<dbReference type="GO" id="GO:0016757">
    <property type="term" value="F:glycosyltransferase activity"/>
    <property type="evidence" value="ECO:0007669"/>
    <property type="project" value="UniProtKB-KW"/>
</dbReference>
<dbReference type="InterPro" id="IPR003378">
    <property type="entry name" value="Fringe-like_glycosylTrfase"/>
</dbReference>
<evidence type="ECO:0000256" key="6">
    <source>
        <dbReference type="ARBA" id="ARBA00022968"/>
    </source>
</evidence>
<dbReference type="FunFam" id="3.90.550.50:FF:000008">
    <property type="entry name" value="Beta-1,3-glucosyltransferase"/>
    <property type="match status" value="1"/>
</dbReference>
<evidence type="ECO:0000256" key="4">
    <source>
        <dbReference type="ARBA" id="ARBA00022679"/>
    </source>
</evidence>
<accession>A0A1B6C6X1</accession>
<comment type="subcellular location">
    <subcellularLocation>
        <location evidence="9">Endomembrane system</location>
        <topology evidence="9">Single-pass membrane protein</topology>
    </subcellularLocation>
    <subcellularLocation>
        <location evidence="1">Membrane</location>
        <topology evidence="1">Single-pass type II membrane protein</topology>
    </subcellularLocation>
</comment>
<gene>
    <name evidence="12" type="ORF">g.13517</name>
</gene>
<dbReference type="Pfam" id="PF02434">
    <property type="entry name" value="Fringe"/>
    <property type="match status" value="1"/>
</dbReference>
<dbReference type="GO" id="GO:0012505">
    <property type="term" value="C:endomembrane system"/>
    <property type="evidence" value="ECO:0007669"/>
    <property type="project" value="UniProtKB-SubCell"/>
</dbReference>
<evidence type="ECO:0000256" key="1">
    <source>
        <dbReference type="ARBA" id="ARBA00004606"/>
    </source>
</evidence>
<dbReference type="InterPro" id="IPR029044">
    <property type="entry name" value="Nucleotide-diphossugar_trans"/>
</dbReference>
<evidence type="ECO:0000256" key="10">
    <source>
        <dbReference type="SAM" id="SignalP"/>
    </source>
</evidence>
<evidence type="ECO:0000256" key="7">
    <source>
        <dbReference type="ARBA" id="ARBA00022989"/>
    </source>
</evidence>
<keyword evidence="3" id="KW-0328">Glycosyltransferase</keyword>
<dbReference type="Gene3D" id="3.90.550.50">
    <property type="match status" value="2"/>
</dbReference>
<keyword evidence="8" id="KW-0472">Membrane</keyword>
<dbReference type="EMBL" id="GEDC01028040">
    <property type="protein sequence ID" value="JAS09258.1"/>
    <property type="molecule type" value="Transcribed_RNA"/>
</dbReference>
<organism evidence="12">
    <name type="scientific">Clastoptera arizonana</name>
    <name type="common">Arizona spittle bug</name>
    <dbReference type="NCBI Taxonomy" id="38151"/>
    <lineage>
        <taxon>Eukaryota</taxon>
        <taxon>Metazoa</taxon>
        <taxon>Ecdysozoa</taxon>
        <taxon>Arthropoda</taxon>
        <taxon>Hexapoda</taxon>
        <taxon>Insecta</taxon>
        <taxon>Pterygota</taxon>
        <taxon>Neoptera</taxon>
        <taxon>Paraneoptera</taxon>
        <taxon>Hemiptera</taxon>
        <taxon>Auchenorrhyncha</taxon>
        <taxon>Cercopoidea</taxon>
        <taxon>Clastopteridae</taxon>
        <taxon>Clastoptera</taxon>
    </lineage>
</organism>
<keyword evidence="5" id="KW-0812">Transmembrane</keyword>
<name>A0A1B6C6X1_9HEMI</name>
<reference evidence="12" key="1">
    <citation type="submission" date="2015-12" db="EMBL/GenBank/DDBJ databases">
        <title>De novo transcriptome assembly of four potential Pierce s Disease insect vectors from Arizona vineyards.</title>
        <authorList>
            <person name="Tassone E.E."/>
        </authorList>
    </citation>
    <scope>NUCLEOTIDE SEQUENCE</scope>
</reference>
<protein>
    <recommendedName>
        <fullName evidence="11">Fringe-like glycosyltransferase domain-containing protein</fullName>
    </recommendedName>
</protein>
<evidence type="ECO:0000313" key="12">
    <source>
        <dbReference type="EMBL" id="JAS09258.1"/>
    </source>
</evidence>
<keyword evidence="4" id="KW-0808">Transferase</keyword>
<dbReference type="AlphaFoldDB" id="A0A1B6C6X1"/>
<evidence type="ECO:0000256" key="8">
    <source>
        <dbReference type="ARBA" id="ARBA00023136"/>
    </source>
</evidence>
<feature type="signal peptide" evidence="10">
    <location>
        <begin position="1"/>
        <end position="22"/>
    </location>
</feature>
<keyword evidence="7" id="KW-1133">Transmembrane helix</keyword>
<dbReference type="SUPFAM" id="SSF53448">
    <property type="entry name" value="Nucleotide-diphospho-sugar transferases"/>
    <property type="match status" value="1"/>
</dbReference>
<sequence>MGNMMTLSGIILLAVLTTHVFSKALKASDIVFVVLSQSDTYHSELALSLRRDILHQASILTKDPPVVRLSHEELNHHGAWTIIPILSTLQVHDGANSTWIIFCEERTRFNLKKLLLILSKYDSTEEQWLGHRLSDKEPSIIHHFVLPDSPDFVEYPLFASGFAMSTALINSFADRAKNKTSTDFSMDAAQELAMFIRIPLVHLPSSFCLQNKPECASYPLPFQPCGELVPKDDIYFAVKTCLKFHKDRIPVVKDTWGENAKHIEYFSDYKDENIPTTVVNVPNVNTGHCSKTFTIFKLILERAKDLPNLRWLFLADDDTILSVSRLQSLLTCWRNEEVVLGERYGYNIYSELGYNYVTGGGGTAIHISLLPSIVTHCQCIKDNFPDDMYLGYCLSRLGIQVVHSPLFHQARPTDYSKSYLATQFPVSFHKHWMVDPIAVYKEWFSSDDNPLPSQHIEL</sequence>
<feature type="domain" description="Fringe-like glycosyltransferase" evidence="11">
    <location>
        <begin position="231"/>
        <end position="450"/>
    </location>
</feature>
<evidence type="ECO:0000259" key="11">
    <source>
        <dbReference type="Pfam" id="PF02434"/>
    </source>
</evidence>
<evidence type="ECO:0000256" key="5">
    <source>
        <dbReference type="ARBA" id="ARBA00022692"/>
    </source>
</evidence>
<comment type="similarity">
    <text evidence="2">Belongs to the glycosyltransferase 31 family.</text>
</comment>
<evidence type="ECO:0000256" key="2">
    <source>
        <dbReference type="ARBA" id="ARBA00008661"/>
    </source>
</evidence>
<feature type="chain" id="PRO_5008580149" description="Fringe-like glycosyltransferase domain-containing protein" evidence="10">
    <location>
        <begin position="23"/>
        <end position="458"/>
    </location>
</feature>
<evidence type="ECO:0000256" key="9">
    <source>
        <dbReference type="ARBA" id="ARBA00037847"/>
    </source>
</evidence>
<dbReference type="GO" id="GO:0016020">
    <property type="term" value="C:membrane"/>
    <property type="evidence" value="ECO:0007669"/>
    <property type="project" value="UniProtKB-SubCell"/>
</dbReference>
<keyword evidence="10" id="KW-0732">Signal</keyword>
<keyword evidence="6" id="KW-0735">Signal-anchor</keyword>